<evidence type="ECO:0000313" key="1">
    <source>
        <dbReference type="EMBL" id="AVK04645.1"/>
    </source>
</evidence>
<gene>
    <name evidence="1" type="ORF">CSB93_1531</name>
</gene>
<name>A0A2R3IRV9_9PSED</name>
<protein>
    <submittedName>
        <fullName evidence="1">Uncharacterized protein</fullName>
    </submittedName>
</protein>
<proteinExistence type="predicted"/>
<dbReference type="EMBL" id="CP027169">
    <property type="protein sequence ID" value="AVK04645.1"/>
    <property type="molecule type" value="Genomic_DNA"/>
</dbReference>
<organism evidence="1 2">
    <name type="scientific">Pseudomonas paraeruginosa</name>
    <dbReference type="NCBI Taxonomy" id="2994495"/>
    <lineage>
        <taxon>Bacteria</taxon>
        <taxon>Pseudomonadati</taxon>
        <taxon>Pseudomonadota</taxon>
        <taxon>Gammaproteobacteria</taxon>
        <taxon>Pseudomonadales</taxon>
        <taxon>Pseudomonadaceae</taxon>
        <taxon>Pseudomonas</taxon>
    </lineage>
</organism>
<dbReference type="AlphaFoldDB" id="A0A2R3IRV9"/>
<evidence type="ECO:0000313" key="2">
    <source>
        <dbReference type="Proteomes" id="UP000238390"/>
    </source>
</evidence>
<keyword evidence="2" id="KW-1185">Reference proteome</keyword>
<sequence length="473" mass="53744">MLWPVLVHRVLYPDPKRPQLNLLQRAVLGLVRAKTVRAEELAELTGLHLNLIKLIQAQCVSNGWLVDNADALTLNGERLLDDQDVADTNMKSGYLLQDALTGKFWPRLVVQLSQMEPVDQMARLPEFMIERKTGQSIRPFKIAAAHTKLPTLDHESLMFAYRDYREDYSASRQLGETTGLPEHVSLQGVQRLDAIAQPARVLVWVTADEHGQGLWAVKDPFGLRENAWWLQESLLQAIEQDERLLAHLETLVGIARIENQTVDEWLEALRKQTELQVLIEYPWVERQPDIKRHLAALLVRREKLQQGDNSHQELDAALVESQKLLEVLMQWLIRTYPADVGVLPAQQRLDFKLNQNLLKALQVPALTADVINLLARQKLDQVIRACATPVSSLKALLFAAVMGTLNESRHPLKVMGQNELQLKKLLELADLRNQSSHAQSSFTGKQPIQLTTRVALDSIQFALSFTAQFKEWM</sequence>
<reference evidence="1 2" key="1">
    <citation type="submission" date="2018-02" db="EMBL/GenBank/DDBJ databases">
        <title>FDA/CDC Antimicrobial Resistant Isolate Bank Genome Sequencing.</title>
        <authorList>
            <person name="Benahmed F.H."/>
            <person name="Lutgring J.D."/>
            <person name="Yoo B."/>
            <person name="Machado M."/>
            <person name="Brown A."/>
            <person name="McAllister G."/>
            <person name="Perry A."/>
            <person name="Halpin A.L."/>
            <person name="Vavikolanu K."/>
            <person name="Ott S."/>
            <person name="Zhao X."/>
            <person name="Tallon L.J."/>
            <person name="Sadzewicz L."/>
            <person name="Aluvathingal J."/>
            <person name="Nadendla S."/>
            <person name="Voskania-kordi A."/>
            <person name="Simonyan V."/>
            <person name="Patel J."/>
            <person name="Shawar R.M."/>
        </authorList>
    </citation>
    <scope>NUCLEOTIDE SEQUENCE [LARGE SCALE GENOMIC DNA]</scope>
    <source>
        <strain evidence="1 2">AR_0356</strain>
    </source>
</reference>
<accession>A0A2R3IRV9</accession>
<dbReference type="Proteomes" id="UP000238390">
    <property type="component" value="Chromosome"/>
</dbReference>